<dbReference type="InterPro" id="IPR013714">
    <property type="entry name" value="Golgi_TVP15"/>
</dbReference>
<comment type="subcellular location">
    <subcellularLocation>
        <location evidence="1">Membrane</location>
        <topology evidence="1">Multi-pass membrane protein</topology>
    </subcellularLocation>
</comment>
<dbReference type="PANTHER" id="PTHR38894">
    <property type="entry name" value="TRANSMEMBRANE PROTEIN"/>
    <property type="match status" value="1"/>
</dbReference>
<dbReference type="AlphaFoldDB" id="D8LM03"/>
<feature type="transmembrane region" description="Helical" evidence="6">
    <location>
        <begin position="135"/>
        <end position="155"/>
    </location>
</feature>
<evidence type="ECO:0000256" key="4">
    <source>
        <dbReference type="ARBA" id="ARBA00023136"/>
    </source>
</evidence>
<evidence type="ECO:0000313" key="7">
    <source>
        <dbReference type="EMBL" id="CBN77217.1"/>
    </source>
</evidence>
<accession>D8LM03</accession>
<dbReference type="EMBL" id="FN648575">
    <property type="protein sequence ID" value="CBN77217.1"/>
    <property type="molecule type" value="Genomic_DNA"/>
</dbReference>
<evidence type="ECO:0000256" key="5">
    <source>
        <dbReference type="SAM" id="MobiDB-lite"/>
    </source>
</evidence>
<dbReference type="Proteomes" id="UP000002630">
    <property type="component" value="Linkage Group LG17"/>
</dbReference>
<dbReference type="PANTHER" id="PTHR38894:SF1">
    <property type="entry name" value="TRANSMEMBRANE PROTEIN"/>
    <property type="match status" value="1"/>
</dbReference>
<feature type="compositionally biased region" description="Low complexity" evidence="5">
    <location>
        <begin position="11"/>
        <end position="27"/>
    </location>
</feature>
<dbReference type="OMA" id="WDICLSA"/>
<evidence type="ECO:0000256" key="1">
    <source>
        <dbReference type="ARBA" id="ARBA00004141"/>
    </source>
</evidence>
<feature type="region of interest" description="Disordered" evidence="5">
    <location>
        <begin position="1"/>
        <end position="33"/>
    </location>
</feature>
<dbReference type="InParanoid" id="D8LM03"/>
<gene>
    <name evidence="7" type="ORF">Esi_0038_0106</name>
</gene>
<organism evidence="7 8">
    <name type="scientific">Ectocarpus siliculosus</name>
    <name type="common">Brown alga</name>
    <name type="synonym">Conferva siliculosa</name>
    <dbReference type="NCBI Taxonomy" id="2880"/>
    <lineage>
        <taxon>Eukaryota</taxon>
        <taxon>Sar</taxon>
        <taxon>Stramenopiles</taxon>
        <taxon>Ochrophyta</taxon>
        <taxon>PX clade</taxon>
        <taxon>Phaeophyceae</taxon>
        <taxon>Ectocarpales</taxon>
        <taxon>Ectocarpaceae</taxon>
        <taxon>Ectocarpus</taxon>
    </lineage>
</organism>
<protein>
    <submittedName>
        <fullName evidence="7">Uncharacterized protein</fullName>
    </submittedName>
</protein>
<feature type="compositionally biased region" description="Polar residues" evidence="5">
    <location>
        <begin position="1"/>
        <end position="10"/>
    </location>
</feature>
<evidence type="ECO:0000313" key="8">
    <source>
        <dbReference type="Proteomes" id="UP000002630"/>
    </source>
</evidence>
<dbReference type="GO" id="GO:0016020">
    <property type="term" value="C:membrane"/>
    <property type="evidence" value="ECO:0007669"/>
    <property type="project" value="UniProtKB-SubCell"/>
</dbReference>
<keyword evidence="4 6" id="KW-0472">Membrane</keyword>
<reference evidence="7 8" key="1">
    <citation type="journal article" date="2010" name="Nature">
        <title>The Ectocarpus genome and the independent evolution of multicellularity in brown algae.</title>
        <authorList>
            <person name="Cock J.M."/>
            <person name="Sterck L."/>
            <person name="Rouze P."/>
            <person name="Scornet D."/>
            <person name="Allen A.E."/>
            <person name="Amoutzias G."/>
            <person name="Anthouard V."/>
            <person name="Artiguenave F."/>
            <person name="Aury J.M."/>
            <person name="Badger J.H."/>
            <person name="Beszteri B."/>
            <person name="Billiau K."/>
            <person name="Bonnet E."/>
            <person name="Bothwell J.H."/>
            <person name="Bowler C."/>
            <person name="Boyen C."/>
            <person name="Brownlee C."/>
            <person name="Carrano C.J."/>
            <person name="Charrier B."/>
            <person name="Cho G.Y."/>
            <person name="Coelho S.M."/>
            <person name="Collen J."/>
            <person name="Corre E."/>
            <person name="Da Silva C."/>
            <person name="Delage L."/>
            <person name="Delaroque N."/>
            <person name="Dittami S.M."/>
            <person name="Doulbeau S."/>
            <person name="Elias M."/>
            <person name="Farnham G."/>
            <person name="Gachon C.M."/>
            <person name="Gschloessl B."/>
            <person name="Heesch S."/>
            <person name="Jabbari K."/>
            <person name="Jubin C."/>
            <person name="Kawai H."/>
            <person name="Kimura K."/>
            <person name="Kloareg B."/>
            <person name="Kupper F.C."/>
            <person name="Lang D."/>
            <person name="Le Bail A."/>
            <person name="Leblanc C."/>
            <person name="Lerouge P."/>
            <person name="Lohr M."/>
            <person name="Lopez P.J."/>
            <person name="Martens C."/>
            <person name="Maumus F."/>
            <person name="Michel G."/>
            <person name="Miranda-Saavedra D."/>
            <person name="Morales J."/>
            <person name="Moreau H."/>
            <person name="Motomura T."/>
            <person name="Nagasato C."/>
            <person name="Napoli C.A."/>
            <person name="Nelson D.R."/>
            <person name="Nyvall-Collen P."/>
            <person name="Peters A.F."/>
            <person name="Pommier C."/>
            <person name="Potin P."/>
            <person name="Poulain J."/>
            <person name="Quesneville H."/>
            <person name="Read B."/>
            <person name="Rensing S.A."/>
            <person name="Ritter A."/>
            <person name="Rousvoal S."/>
            <person name="Samanta M."/>
            <person name="Samson G."/>
            <person name="Schroeder D.C."/>
            <person name="Segurens B."/>
            <person name="Strittmatter M."/>
            <person name="Tonon T."/>
            <person name="Tregear J.W."/>
            <person name="Valentin K."/>
            <person name="von Dassow P."/>
            <person name="Yamagishi T."/>
            <person name="Van de Peer Y."/>
            <person name="Wincker P."/>
        </authorList>
    </citation>
    <scope>NUCLEOTIDE SEQUENCE [LARGE SCALE GENOMIC DNA]</scope>
    <source>
        <strain evidence="8">Ec32 / CCAP1310/4</strain>
    </source>
</reference>
<dbReference type="OrthoDB" id="202910at2759"/>
<keyword evidence="3 6" id="KW-1133">Transmembrane helix</keyword>
<sequence length="172" mass="18857">MDQPSWMQNTGQAAAPPGTSSGGAPAQQNAGSRSGDATVVRSVFHFVNIGVAVMMAASAAFGLIDFRNFENVVLSVYLMIFAVLLFMYEFVRVMGNCERPKQIMTKNFGFFFGAKGRGLYLVFVGFLNFPLDLTLSFWTGVVTLGWGVLTVLAYMTRPEWFEVPKPAQNTSV</sequence>
<keyword evidence="2 6" id="KW-0812">Transmembrane</keyword>
<name>D8LM03_ECTSI</name>
<dbReference type="EMBL" id="FN649742">
    <property type="protein sequence ID" value="CBN77217.1"/>
    <property type="molecule type" value="Genomic_DNA"/>
</dbReference>
<keyword evidence="8" id="KW-1185">Reference proteome</keyword>
<evidence type="ECO:0000256" key="2">
    <source>
        <dbReference type="ARBA" id="ARBA00022692"/>
    </source>
</evidence>
<evidence type="ECO:0000256" key="3">
    <source>
        <dbReference type="ARBA" id="ARBA00022989"/>
    </source>
</evidence>
<proteinExistence type="predicted"/>
<feature type="transmembrane region" description="Helical" evidence="6">
    <location>
        <begin position="43"/>
        <end position="64"/>
    </location>
</feature>
<dbReference type="eggNOG" id="ENOG502SEFC">
    <property type="taxonomic scope" value="Eukaryota"/>
</dbReference>
<feature type="transmembrane region" description="Helical" evidence="6">
    <location>
        <begin position="76"/>
        <end position="95"/>
    </location>
</feature>
<feature type="transmembrane region" description="Helical" evidence="6">
    <location>
        <begin position="107"/>
        <end position="129"/>
    </location>
</feature>
<evidence type="ECO:0000256" key="6">
    <source>
        <dbReference type="SAM" id="Phobius"/>
    </source>
</evidence>
<dbReference type="Pfam" id="PF08507">
    <property type="entry name" value="COPI_assoc"/>
    <property type="match status" value="1"/>
</dbReference>